<dbReference type="GO" id="GO:0005634">
    <property type="term" value="C:nucleus"/>
    <property type="evidence" value="ECO:0007669"/>
    <property type="project" value="UniProtKB-SubCell"/>
</dbReference>
<keyword evidence="5" id="KW-0539">Nucleus</keyword>
<comment type="subcellular location">
    <subcellularLocation>
        <location evidence="1">Nucleus</location>
    </subcellularLocation>
</comment>
<dbReference type="AlphaFoldDB" id="A0AAV9QGH2"/>
<accession>A0AAV9QGH2</accession>
<evidence type="ECO:0000256" key="3">
    <source>
        <dbReference type="ARBA" id="ARBA00023125"/>
    </source>
</evidence>
<gene>
    <name evidence="8" type="ORF">LTR25_003733</name>
</gene>
<feature type="domain" description="Xylanolytic transcriptional activator regulatory" evidence="7">
    <location>
        <begin position="188"/>
        <end position="277"/>
    </location>
</feature>
<sequence>MARNSEGGYDESPNRTQHRAEHENEDIEAELLVAPSRRSSITESPNRLPIDSLYEITHLRSLRSQPLTLTTSSTAEPKHVRTDIISRGIIQRSDAERLVGAYLTHSDHYLYGIASKYKDMETIRRSSSLLLTAICTVAALQDPTPSDLYSVCHAELRSLVSQFIFKPTVELEDLRGLCIACFWLSNMSWSVSGIAIRRACEIELQKSFYAIVPEAGRSSSPSPELVNPNPPSLAIECMRLWYLFYICDQQLSILYGRTPTLRDQETIQNCESYLAALPASTSDIRIINQVSLLRIMSAVADTFGSNVERRVPVIFKTQLDNFIRQLDYWVTHWLSHCARHPSIGDYTSRAASLHFHFAKLHVCSHVFRGLSSNVEADPIPRVFQDIALMAILSANSIVDLIVQDLDLRNAFINGIHYFHSMVAHACLFLLKCNLKYKNHFQIDVEDVLAKVEQIILLCKEVPCADYHVINWIGKGLQTLLSSCRAAFSSEATGSRSGEQQAPMPIQDTLDKSLPPFANHSQHGPSSSATLELDGRWGISPQAIFDLGNGIQYGGDFLDPMGFRADSSGYMGGGFGEFTGEYGASQWNRLELAWE</sequence>
<feature type="region of interest" description="Disordered" evidence="6">
    <location>
        <begin position="1"/>
        <end position="29"/>
    </location>
</feature>
<dbReference type="Proteomes" id="UP001345827">
    <property type="component" value="Unassembled WGS sequence"/>
</dbReference>
<reference evidence="8 9" key="1">
    <citation type="submission" date="2023-06" db="EMBL/GenBank/DDBJ databases">
        <title>Black Yeasts Isolated from many extreme environments.</title>
        <authorList>
            <person name="Coleine C."/>
            <person name="Stajich J.E."/>
            <person name="Selbmann L."/>
        </authorList>
    </citation>
    <scope>NUCLEOTIDE SEQUENCE [LARGE SCALE GENOMIC DNA]</scope>
    <source>
        <strain evidence="8 9">CCFEE 5887</strain>
    </source>
</reference>
<protein>
    <recommendedName>
        <fullName evidence="7">Xylanolytic transcriptional activator regulatory domain-containing protein</fullName>
    </recommendedName>
</protein>
<comment type="caution">
    <text evidence="8">The sequence shown here is derived from an EMBL/GenBank/DDBJ whole genome shotgun (WGS) entry which is preliminary data.</text>
</comment>
<keyword evidence="3" id="KW-0238">DNA-binding</keyword>
<dbReference type="EMBL" id="JAXLQG010000005">
    <property type="protein sequence ID" value="KAK5540028.1"/>
    <property type="molecule type" value="Genomic_DNA"/>
</dbReference>
<evidence type="ECO:0000256" key="6">
    <source>
        <dbReference type="SAM" id="MobiDB-lite"/>
    </source>
</evidence>
<evidence type="ECO:0000313" key="8">
    <source>
        <dbReference type="EMBL" id="KAK5540028.1"/>
    </source>
</evidence>
<dbReference type="GO" id="GO:0000976">
    <property type="term" value="F:transcription cis-regulatory region binding"/>
    <property type="evidence" value="ECO:0007669"/>
    <property type="project" value="TreeGrafter"/>
</dbReference>
<dbReference type="SMART" id="SM00906">
    <property type="entry name" value="Fungal_trans"/>
    <property type="match status" value="1"/>
</dbReference>
<keyword evidence="9" id="KW-1185">Reference proteome</keyword>
<dbReference type="PANTHER" id="PTHR31845:SF17">
    <property type="entry name" value="ZN(II)2CYS6 TRANSCRIPTION FACTOR (EUROFUNG)"/>
    <property type="match status" value="1"/>
</dbReference>
<proteinExistence type="predicted"/>
<dbReference type="GO" id="GO:0000981">
    <property type="term" value="F:DNA-binding transcription factor activity, RNA polymerase II-specific"/>
    <property type="evidence" value="ECO:0007669"/>
    <property type="project" value="TreeGrafter"/>
</dbReference>
<dbReference type="Pfam" id="PF04082">
    <property type="entry name" value="Fungal_trans"/>
    <property type="match status" value="1"/>
</dbReference>
<evidence type="ECO:0000313" key="9">
    <source>
        <dbReference type="Proteomes" id="UP001345827"/>
    </source>
</evidence>
<evidence type="ECO:0000259" key="7">
    <source>
        <dbReference type="SMART" id="SM00906"/>
    </source>
</evidence>
<keyword evidence="4" id="KW-0804">Transcription</keyword>
<keyword evidence="2" id="KW-0805">Transcription regulation</keyword>
<dbReference type="PANTHER" id="PTHR31845">
    <property type="entry name" value="FINGER DOMAIN PROTEIN, PUTATIVE-RELATED"/>
    <property type="match status" value="1"/>
</dbReference>
<name>A0AAV9QGH2_9PEZI</name>
<dbReference type="CDD" id="cd12148">
    <property type="entry name" value="fungal_TF_MHR"/>
    <property type="match status" value="1"/>
</dbReference>
<dbReference type="InterPro" id="IPR051089">
    <property type="entry name" value="prtT"/>
</dbReference>
<dbReference type="GO" id="GO:0008270">
    <property type="term" value="F:zinc ion binding"/>
    <property type="evidence" value="ECO:0007669"/>
    <property type="project" value="InterPro"/>
</dbReference>
<evidence type="ECO:0000256" key="1">
    <source>
        <dbReference type="ARBA" id="ARBA00004123"/>
    </source>
</evidence>
<evidence type="ECO:0000256" key="5">
    <source>
        <dbReference type="ARBA" id="ARBA00023242"/>
    </source>
</evidence>
<dbReference type="GO" id="GO:0006351">
    <property type="term" value="P:DNA-templated transcription"/>
    <property type="evidence" value="ECO:0007669"/>
    <property type="project" value="InterPro"/>
</dbReference>
<evidence type="ECO:0000256" key="2">
    <source>
        <dbReference type="ARBA" id="ARBA00023015"/>
    </source>
</evidence>
<dbReference type="InterPro" id="IPR007219">
    <property type="entry name" value="XnlR_reg_dom"/>
</dbReference>
<organism evidence="8 9">
    <name type="scientific">Vermiconidia calcicola</name>
    <dbReference type="NCBI Taxonomy" id="1690605"/>
    <lineage>
        <taxon>Eukaryota</taxon>
        <taxon>Fungi</taxon>
        <taxon>Dikarya</taxon>
        <taxon>Ascomycota</taxon>
        <taxon>Pezizomycotina</taxon>
        <taxon>Dothideomycetes</taxon>
        <taxon>Dothideomycetidae</taxon>
        <taxon>Mycosphaerellales</taxon>
        <taxon>Extremaceae</taxon>
        <taxon>Vermiconidia</taxon>
    </lineage>
</organism>
<evidence type="ECO:0000256" key="4">
    <source>
        <dbReference type="ARBA" id="ARBA00023163"/>
    </source>
</evidence>